<comment type="similarity">
    <text evidence="5">Belongs to the class I-like SAM-binding methyltransferase superfamily. RNA M5U methyltransferase family.</text>
</comment>
<dbReference type="AlphaFoldDB" id="A0AAX4P169"/>
<dbReference type="SUPFAM" id="SSF53335">
    <property type="entry name" value="S-adenosyl-L-methionine-dependent methyltransferases"/>
    <property type="match status" value="1"/>
</dbReference>
<dbReference type="PROSITE" id="PS01230">
    <property type="entry name" value="TRMA_1"/>
    <property type="match status" value="1"/>
</dbReference>
<evidence type="ECO:0000256" key="5">
    <source>
        <dbReference type="PROSITE-ProRule" id="PRU01024"/>
    </source>
</evidence>
<dbReference type="CDD" id="cd02440">
    <property type="entry name" value="AdoMet_MTases"/>
    <property type="match status" value="1"/>
</dbReference>
<proteinExistence type="inferred from homology"/>
<feature type="binding site" evidence="5">
    <location>
        <position position="281"/>
    </location>
    <ligand>
        <name>S-adenosyl-L-methionine</name>
        <dbReference type="ChEBI" id="CHEBI:59789"/>
    </ligand>
</feature>
<evidence type="ECO:0000313" key="9">
    <source>
        <dbReference type="Proteomes" id="UP001472866"/>
    </source>
</evidence>
<sequence>MTSVDGGGGGGPLEKNRTKVGANVGADVVGKRRSVRAAAAGTSSAAPAPIICVDTETYDKQLGDKVERVRTQFADFFSGELEVFRSKKKHYRMRSEFRIWHDYEQGTEKDLYYVMFQGGGHDQKRFRVDDFDVGSELLNRLMRKIIEGVRGNEVLSKKIFQANFHTTLSGQAMVSLLYHRKLDEEWKAEAEKLRQQLATAEGLEEGHIPSLIGRSRKQKEVLGVDHVTETLRVCGRDLSYRQLEGNFSQPNGGMCINMLEWAVKHTRPEGGEPKDDLLELYCGNGNFSIAMAENFRRCVGTEISKRSVAAAQHNIKANGVENVVIARCGSEEFSAALLSDKMKSFKRFEQQGLDLSECDFGTVLVDPPRAGLDDDTVKLVSKFGTIVYISCNPETLCENVKALSETHDVAHFALFDQFPYSHHVECGVVMRKRAKGKRAREAGGAGEEEDAAKAKK</sequence>
<dbReference type="InterPro" id="IPR029063">
    <property type="entry name" value="SAM-dependent_MTases_sf"/>
</dbReference>
<keyword evidence="3 5" id="KW-0949">S-adenosyl-L-methionine</keyword>
<feature type="active site" evidence="6">
    <location>
        <position position="391"/>
    </location>
</feature>
<dbReference type="PROSITE" id="PS51687">
    <property type="entry name" value="SAM_MT_RNA_M5U"/>
    <property type="match status" value="1"/>
</dbReference>
<keyword evidence="1 5" id="KW-0489">Methyltransferase</keyword>
<dbReference type="PANTHER" id="PTHR47790:SF2">
    <property type="entry name" value="TRNA_TMRNA (URACIL-C(5))-METHYLTRANSFERASE"/>
    <property type="match status" value="1"/>
</dbReference>
<dbReference type="Gene3D" id="2.40.50.1070">
    <property type="match status" value="1"/>
</dbReference>
<dbReference type="GO" id="GO:0032259">
    <property type="term" value="P:methylation"/>
    <property type="evidence" value="ECO:0007669"/>
    <property type="project" value="UniProtKB-KW"/>
</dbReference>
<evidence type="ECO:0000256" key="7">
    <source>
        <dbReference type="SAM" id="MobiDB-lite"/>
    </source>
</evidence>
<feature type="active site" description="Nucleophile" evidence="5">
    <location>
        <position position="391"/>
    </location>
</feature>
<dbReference type="InterPro" id="IPR011869">
    <property type="entry name" value="TrmA_MeTrfase"/>
</dbReference>
<gene>
    <name evidence="8" type="ORF">HKI87_02g11230</name>
</gene>
<evidence type="ECO:0000313" key="8">
    <source>
        <dbReference type="EMBL" id="WZN59597.1"/>
    </source>
</evidence>
<dbReference type="GO" id="GO:0000049">
    <property type="term" value="F:tRNA binding"/>
    <property type="evidence" value="ECO:0007669"/>
    <property type="project" value="TreeGrafter"/>
</dbReference>
<evidence type="ECO:0000256" key="1">
    <source>
        <dbReference type="ARBA" id="ARBA00022603"/>
    </source>
</evidence>
<reference evidence="8 9" key="1">
    <citation type="submission" date="2024-03" db="EMBL/GenBank/DDBJ databases">
        <title>Complete genome sequence of the green alga Chloropicon roscoffensis RCC1871.</title>
        <authorList>
            <person name="Lemieux C."/>
            <person name="Pombert J.-F."/>
            <person name="Otis C."/>
            <person name="Turmel M."/>
        </authorList>
    </citation>
    <scope>NUCLEOTIDE SEQUENCE [LARGE SCALE GENOMIC DNA]</scope>
    <source>
        <strain evidence="8 9">RCC1871</strain>
    </source>
</reference>
<dbReference type="EMBL" id="CP151502">
    <property type="protein sequence ID" value="WZN59597.1"/>
    <property type="molecule type" value="Genomic_DNA"/>
</dbReference>
<evidence type="ECO:0000256" key="6">
    <source>
        <dbReference type="PROSITE-ProRule" id="PRU10015"/>
    </source>
</evidence>
<feature type="binding site" evidence="5">
    <location>
        <position position="302"/>
    </location>
    <ligand>
        <name>S-adenosyl-L-methionine</name>
        <dbReference type="ChEBI" id="CHEBI:59789"/>
    </ligand>
</feature>
<dbReference type="NCBIfam" id="TIGR02143">
    <property type="entry name" value="trmA_only"/>
    <property type="match status" value="1"/>
</dbReference>
<dbReference type="PROSITE" id="PS01231">
    <property type="entry name" value="TRMA_2"/>
    <property type="match status" value="1"/>
</dbReference>
<dbReference type="HAMAP" id="MF_01011">
    <property type="entry name" value="RNA_methyltr_TrmA"/>
    <property type="match status" value="1"/>
</dbReference>
<keyword evidence="4" id="KW-0819">tRNA processing</keyword>
<dbReference type="InterPro" id="IPR030391">
    <property type="entry name" value="MeTrfase_TrmA_CS"/>
</dbReference>
<dbReference type="Pfam" id="PF05958">
    <property type="entry name" value="tRNA_U5-meth_tr"/>
    <property type="match status" value="1"/>
</dbReference>
<dbReference type="FunFam" id="3.40.50.150:FF:000012">
    <property type="entry name" value="tRNA/tmRNA (uracil-C(5))-methyltransferase"/>
    <property type="match status" value="1"/>
</dbReference>
<accession>A0AAX4P169</accession>
<feature type="binding site" evidence="5">
    <location>
        <position position="249"/>
    </location>
    <ligand>
        <name>S-adenosyl-L-methionine</name>
        <dbReference type="ChEBI" id="CHEBI:59789"/>
    </ligand>
</feature>
<dbReference type="GO" id="GO:0005829">
    <property type="term" value="C:cytosol"/>
    <property type="evidence" value="ECO:0007669"/>
    <property type="project" value="TreeGrafter"/>
</dbReference>
<dbReference type="GO" id="GO:0009451">
    <property type="term" value="P:RNA modification"/>
    <property type="evidence" value="ECO:0007669"/>
    <property type="project" value="UniProtKB-ARBA"/>
</dbReference>
<dbReference type="Proteomes" id="UP001472866">
    <property type="component" value="Chromosome 02"/>
</dbReference>
<feature type="binding site" evidence="5">
    <location>
        <position position="366"/>
    </location>
    <ligand>
        <name>S-adenosyl-L-methionine</name>
        <dbReference type="ChEBI" id="CHEBI:59789"/>
    </ligand>
</feature>
<evidence type="ECO:0000256" key="4">
    <source>
        <dbReference type="ARBA" id="ARBA00022694"/>
    </source>
</evidence>
<dbReference type="PANTHER" id="PTHR47790">
    <property type="entry name" value="TRNA/TMRNA (URACIL-C(5))-METHYLTRANSFERASE"/>
    <property type="match status" value="1"/>
</dbReference>
<evidence type="ECO:0000256" key="3">
    <source>
        <dbReference type="ARBA" id="ARBA00022691"/>
    </source>
</evidence>
<evidence type="ECO:0000256" key="2">
    <source>
        <dbReference type="ARBA" id="ARBA00022679"/>
    </source>
</evidence>
<dbReference type="GO" id="GO:0008033">
    <property type="term" value="P:tRNA processing"/>
    <property type="evidence" value="ECO:0007669"/>
    <property type="project" value="UniProtKB-KW"/>
</dbReference>
<name>A0AAX4P169_9CHLO</name>
<protein>
    <submittedName>
        <fullName evidence="8">tRNA/tmRNA (Uracil-C(5))-methyltransferase</fullName>
    </submittedName>
</protein>
<feature type="region of interest" description="Disordered" evidence="7">
    <location>
        <begin position="437"/>
        <end position="456"/>
    </location>
</feature>
<dbReference type="FunFam" id="2.40.50.1070:FF:000001">
    <property type="entry name" value="tRNA/tmRNA (uracil-C(5))-methyltransferase"/>
    <property type="match status" value="1"/>
</dbReference>
<keyword evidence="9" id="KW-1185">Reference proteome</keyword>
<organism evidence="8 9">
    <name type="scientific">Chloropicon roscoffensis</name>
    <dbReference type="NCBI Taxonomy" id="1461544"/>
    <lineage>
        <taxon>Eukaryota</taxon>
        <taxon>Viridiplantae</taxon>
        <taxon>Chlorophyta</taxon>
        <taxon>Chloropicophyceae</taxon>
        <taxon>Chloropicales</taxon>
        <taxon>Chloropicaceae</taxon>
        <taxon>Chloropicon</taxon>
    </lineage>
</organism>
<dbReference type="InterPro" id="IPR010280">
    <property type="entry name" value="U5_MeTrfase_fam"/>
</dbReference>
<dbReference type="GO" id="GO:0030697">
    <property type="term" value="F:tRNA (uracil(54)-C5)-methyltransferase activity, S-adenosyl methionine-dependent"/>
    <property type="evidence" value="ECO:0007669"/>
    <property type="project" value="InterPro"/>
</dbReference>
<dbReference type="Gene3D" id="3.40.50.150">
    <property type="entry name" value="Vaccinia Virus protein VP39"/>
    <property type="match status" value="1"/>
</dbReference>
<keyword evidence="2 5" id="KW-0808">Transferase</keyword>
<dbReference type="GO" id="GO:0019843">
    <property type="term" value="F:rRNA binding"/>
    <property type="evidence" value="ECO:0007669"/>
    <property type="project" value="TreeGrafter"/>
</dbReference>
<dbReference type="InterPro" id="IPR030390">
    <property type="entry name" value="MeTrfase_TrmA_AS"/>
</dbReference>